<feature type="domain" description="GGDEF" evidence="4">
    <location>
        <begin position="235"/>
        <end position="367"/>
    </location>
</feature>
<dbReference type="Pfam" id="PF00990">
    <property type="entry name" value="GGDEF"/>
    <property type="match status" value="1"/>
</dbReference>
<keyword evidence="6" id="KW-1185">Reference proteome</keyword>
<comment type="catalytic activity">
    <reaction evidence="2">
        <text>2 GTP = 3',3'-c-di-GMP + 2 diphosphate</text>
        <dbReference type="Rhea" id="RHEA:24898"/>
        <dbReference type="ChEBI" id="CHEBI:33019"/>
        <dbReference type="ChEBI" id="CHEBI:37565"/>
        <dbReference type="ChEBI" id="CHEBI:58805"/>
        <dbReference type="EC" id="2.7.7.65"/>
    </reaction>
</comment>
<dbReference type="PROSITE" id="PS50887">
    <property type="entry name" value="GGDEF"/>
    <property type="match status" value="1"/>
</dbReference>
<feature type="transmembrane region" description="Helical" evidence="3">
    <location>
        <begin position="81"/>
        <end position="99"/>
    </location>
</feature>
<feature type="transmembrane region" description="Helical" evidence="3">
    <location>
        <begin position="160"/>
        <end position="180"/>
    </location>
</feature>
<dbReference type="NCBIfam" id="TIGR00254">
    <property type="entry name" value="GGDEF"/>
    <property type="match status" value="1"/>
</dbReference>
<keyword evidence="3" id="KW-1133">Transmembrane helix</keyword>
<feature type="transmembrane region" description="Helical" evidence="3">
    <location>
        <begin position="49"/>
        <end position="69"/>
    </location>
</feature>
<dbReference type="InterPro" id="IPR029787">
    <property type="entry name" value="Nucleotide_cyclase"/>
</dbReference>
<feature type="transmembrane region" description="Helical" evidence="3">
    <location>
        <begin position="23"/>
        <end position="43"/>
    </location>
</feature>
<proteinExistence type="predicted"/>
<dbReference type="RefSeq" id="WP_109679703.1">
    <property type="nucleotide sequence ID" value="NZ_CP086615.1"/>
</dbReference>
<evidence type="ECO:0000256" key="1">
    <source>
        <dbReference type="ARBA" id="ARBA00012528"/>
    </source>
</evidence>
<dbReference type="EMBL" id="QFFI01000029">
    <property type="protein sequence ID" value="PWG61638.1"/>
    <property type="molecule type" value="Genomic_DNA"/>
</dbReference>
<dbReference type="CDD" id="cd01949">
    <property type="entry name" value="GGDEF"/>
    <property type="match status" value="1"/>
</dbReference>
<evidence type="ECO:0000313" key="5">
    <source>
        <dbReference type="EMBL" id="PWG61638.1"/>
    </source>
</evidence>
<dbReference type="GO" id="GO:0005886">
    <property type="term" value="C:plasma membrane"/>
    <property type="evidence" value="ECO:0007669"/>
    <property type="project" value="TreeGrafter"/>
</dbReference>
<feature type="transmembrane region" description="Helical" evidence="3">
    <location>
        <begin position="105"/>
        <end position="121"/>
    </location>
</feature>
<name>A0A2U2MXU5_9GAMM</name>
<gene>
    <name evidence="5" type="ORF">DEM34_15295</name>
</gene>
<evidence type="ECO:0000259" key="4">
    <source>
        <dbReference type="PROSITE" id="PS50887"/>
    </source>
</evidence>
<comment type="caution">
    <text evidence="5">The sequence shown here is derived from an EMBL/GenBank/DDBJ whole genome shotgun (WGS) entry which is preliminary data.</text>
</comment>
<keyword evidence="3" id="KW-0472">Membrane</keyword>
<dbReference type="Gene3D" id="3.30.70.270">
    <property type="match status" value="1"/>
</dbReference>
<feature type="transmembrane region" description="Helical" evidence="3">
    <location>
        <begin position="128"/>
        <end position="148"/>
    </location>
</feature>
<dbReference type="GO" id="GO:0052621">
    <property type="term" value="F:diguanylate cyclase activity"/>
    <property type="evidence" value="ECO:0007669"/>
    <property type="project" value="UniProtKB-EC"/>
</dbReference>
<evidence type="ECO:0000256" key="3">
    <source>
        <dbReference type="SAM" id="Phobius"/>
    </source>
</evidence>
<keyword evidence="3" id="KW-0812">Transmembrane</keyword>
<dbReference type="OrthoDB" id="9805474at2"/>
<dbReference type="InterPro" id="IPR050469">
    <property type="entry name" value="Diguanylate_Cyclase"/>
</dbReference>
<dbReference type="AlphaFoldDB" id="A0A2U2MXU5"/>
<accession>A0A2U2MXU5</accession>
<organism evidence="5 6">
    <name type="scientific">Sediminicurvatus halobius</name>
    <dbReference type="NCBI Taxonomy" id="2182432"/>
    <lineage>
        <taxon>Bacteria</taxon>
        <taxon>Pseudomonadati</taxon>
        <taxon>Pseudomonadota</taxon>
        <taxon>Gammaproteobacteria</taxon>
        <taxon>Chromatiales</taxon>
        <taxon>Ectothiorhodospiraceae</taxon>
        <taxon>Sediminicurvatus</taxon>
    </lineage>
</organism>
<dbReference type="PANTHER" id="PTHR45138">
    <property type="entry name" value="REGULATORY COMPONENTS OF SENSORY TRANSDUCTION SYSTEM"/>
    <property type="match status" value="1"/>
</dbReference>
<dbReference type="EC" id="2.7.7.65" evidence="1"/>
<dbReference type="GO" id="GO:1902201">
    <property type="term" value="P:negative regulation of bacterial-type flagellum-dependent cell motility"/>
    <property type="evidence" value="ECO:0007669"/>
    <property type="project" value="TreeGrafter"/>
</dbReference>
<dbReference type="SUPFAM" id="SSF55073">
    <property type="entry name" value="Nucleotide cyclase"/>
    <property type="match status" value="1"/>
</dbReference>
<dbReference type="Proteomes" id="UP000245474">
    <property type="component" value="Unassembled WGS sequence"/>
</dbReference>
<dbReference type="InterPro" id="IPR043128">
    <property type="entry name" value="Rev_trsase/Diguanyl_cyclase"/>
</dbReference>
<reference evidence="5 6" key="1">
    <citation type="submission" date="2018-05" db="EMBL/GenBank/DDBJ databases">
        <title>Spiribacter halobius sp. nov., a moderately halophilic bacterium isolated from marine solar saltern.</title>
        <authorList>
            <person name="Zheng W.-S."/>
            <person name="Lu D.-C."/>
            <person name="Du Z.-J."/>
        </authorList>
    </citation>
    <scope>NUCLEOTIDE SEQUENCE [LARGE SCALE GENOMIC DNA]</scope>
    <source>
        <strain evidence="5 6">E85</strain>
    </source>
</reference>
<sequence length="368" mass="40838">MTSPLELVVPLHDPNQSLRLRRFLLAALVYGVAIGLMGLYVVLGFMTLVGWQITTAAILAVNGVIYTVLRSGRNERLRDPSLTGVQMFCTCLLMALTMYQVDSARGALLLLYLVLLMFGVLRLRQWQFMALGLFALVCYAAAIAAVWQTRPWAVNMDVELLQLAAMATLVPCGGFFAGYVGGLRRKLRDRHIALQQAREQAHDLRVLDPLTAVSNRSRIIEFLEYEVARAARLEQPLSVIMLDLDRFKRINRQYGHPVGDEVLKRVAERLQGAMRSIDGLGRYGGEEFLVVLPDTPLAEASVFAERLRERVEGCRFASLPPTFKLSVSVGLAEFRHGDGVWSLIERARGAADHALDAGGGRIDATESR</sequence>
<protein>
    <recommendedName>
        <fullName evidence="1">diguanylate cyclase</fullName>
        <ecNumber evidence="1">2.7.7.65</ecNumber>
    </recommendedName>
</protein>
<evidence type="ECO:0000313" key="6">
    <source>
        <dbReference type="Proteomes" id="UP000245474"/>
    </source>
</evidence>
<dbReference type="PANTHER" id="PTHR45138:SF9">
    <property type="entry name" value="DIGUANYLATE CYCLASE DGCM-RELATED"/>
    <property type="match status" value="1"/>
</dbReference>
<dbReference type="GO" id="GO:0043709">
    <property type="term" value="P:cell adhesion involved in single-species biofilm formation"/>
    <property type="evidence" value="ECO:0007669"/>
    <property type="project" value="TreeGrafter"/>
</dbReference>
<evidence type="ECO:0000256" key="2">
    <source>
        <dbReference type="ARBA" id="ARBA00034247"/>
    </source>
</evidence>
<dbReference type="SMART" id="SM00267">
    <property type="entry name" value="GGDEF"/>
    <property type="match status" value="1"/>
</dbReference>
<dbReference type="InterPro" id="IPR000160">
    <property type="entry name" value="GGDEF_dom"/>
</dbReference>